<comment type="caution">
    <text evidence="1">The sequence shown here is derived from an EMBL/GenBank/DDBJ whole genome shotgun (WGS) entry which is preliminary data.</text>
</comment>
<dbReference type="EMBL" id="CM056744">
    <property type="protein sequence ID" value="KAJ8664253.1"/>
    <property type="molecule type" value="Genomic_DNA"/>
</dbReference>
<dbReference type="Proteomes" id="UP001239111">
    <property type="component" value="Chromosome 4"/>
</dbReference>
<protein>
    <submittedName>
        <fullName evidence="1">Uncharacterized protein</fullName>
    </submittedName>
</protein>
<accession>A0ACC2MZQ0</accession>
<keyword evidence="2" id="KW-1185">Reference proteome</keyword>
<gene>
    <name evidence="1" type="ORF">QAD02_005915</name>
</gene>
<name>A0ACC2MZQ0_9HYME</name>
<evidence type="ECO:0000313" key="1">
    <source>
        <dbReference type="EMBL" id="KAJ8664253.1"/>
    </source>
</evidence>
<reference evidence="1" key="1">
    <citation type="submission" date="2023-04" db="EMBL/GenBank/DDBJ databases">
        <title>A chromosome-level genome assembly of the parasitoid wasp Eretmocerus hayati.</title>
        <authorList>
            <person name="Zhong Y."/>
            <person name="Liu S."/>
            <person name="Liu Y."/>
        </authorList>
    </citation>
    <scope>NUCLEOTIDE SEQUENCE</scope>
    <source>
        <strain evidence="1">ZJU_SS_LIU_2023</strain>
    </source>
</reference>
<proteinExistence type="predicted"/>
<sequence length="393" mass="44521">MGQEGIDLVSKSTGEKKQSLLQKYDIPVEHLSFEYIKECNNVKEIERIIRILRSGEEGRYPDLEARAESRLEELSPGSSLLQRYEKVVSTNGLGDAQRQELLSDLEGWRNEMKLRELDNDDEKRQDLDSDDDEDPPAGSKIGGRSHVCSPRSALPLPAVRTCKGPILETVDTSIVGRNRVEGSNSSQMSNTPGKKQQQRLSSSDYAAWDKYDVDTELNRLDLQEEREIVQAKRLQEMRKAEKTSIAKETIIEKSLLSATELSYMSGRERDKGNEAFRAGDYDEALQHYTTSIALDADLNAYNNRAIAHIKLKNYEKAVKDCNEVLSADQMNLKALLRRALAYQHLGKNVEALKDYELALQVDPSNKVAISFVSRLRRKNEAKTVRLTIEEITE</sequence>
<evidence type="ECO:0000313" key="2">
    <source>
        <dbReference type="Proteomes" id="UP001239111"/>
    </source>
</evidence>
<organism evidence="1 2">
    <name type="scientific">Eretmocerus hayati</name>
    <dbReference type="NCBI Taxonomy" id="131215"/>
    <lineage>
        <taxon>Eukaryota</taxon>
        <taxon>Metazoa</taxon>
        <taxon>Ecdysozoa</taxon>
        <taxon>Arthropoda</taxon>
        <taxon>Hexapoda</taxon>
        <taxon>Insecta</taxon>
        <taxon>Pterygota</taxon>
        <taxon>Neoptera</taxon>
        <taxon>Endopterygota</taxon>
        <taxon>Hymenoptera</taxon>
        <taxon>Apocrita</taxon>
        <taxon>Proctotrupomorpha</taxon>
        <taxon>Chalcidoidea</taxon>
        <taxon>Aphelinidae</taxon>
        <taxon>Aphelininae</taxon>
        <taxon>Eretmocerus</taxon>
    </lineage>
</organism>